<evidence type="ECO:0008006" key="5">
    <source>
        <dbReference type="Google" id="ProtNLM"/>
    </source>
</evidence>
<feature type="transmembrane region" description="Helical" evidence="2">
    <location>
        <begin position="55"/>
        <end position="70"/>
    </location>
</feature>
<evidence type="ECO:0000313" key="3">
    <source>
        <dbReference type="EMBL" id="GAA4235093.1"/>
    </source>
</evidence>
<protein>
    <recommendedName>
        <fullName evidence="5">Type VII secretion protein EccE</fullName>
    </recommendedName>
</protein>
<accession>A0ABP8C7I9</accession>
<evidence type="ECO:0000256" key="1">
    <source>
        <dbReference type="SAM" id="MobiDB-lite"/>
    </source>
</evidence>
<feature type="compositionally biased region" description="Low complexity" evidence="1">
    <location>
        <begin position="345"/>
        <end position="398"/>
    </location>
</feature>
<evidence type="ECO:0000256" key="2">
    <source>
        <dbReference type="SAM" id="Phobius"/>
    </source>
</evidence>
<proteinExistence type="predicted"/>
<reference evidence="4" key="1">
    <citation type="journal article" date="2019" name="Int. J. Syst. Evol. Microbiol.">
        <title>The Global Catalogue of Microorganisms (GCM) 10K type strain sequencing project: providing services to taxonomists for standard genome sequencing and annotation.</title>
        <authorList>
            <consortium name="The Broad Institute Genomics Platform"/>
            <consortium name="The Broad Institute Genome Sequencing Center for Infectious Disease"/>
            <person name="Wu L."/>
            <person name="Ma J."/>
        </authorList>
    </citation>
    <scope>NUCLEOTIDE SEQUENCE [LARGE SCALE GENOMIC DNA]</scope>
    <source>
        <strain evidence="4">JCM 17440</strain>
    </source>
</reference>
<comment type="caution">
    <text evidence="3">The sequence shown here is derived from an EMBL/GenBank/DDBJ whole genome shotgun (WGS) entry which is preliminary data.</text>
</comment>
<name>A0ABP8C7I9_9ACTN</name>
<keyword evidence="2" id="KW-0812">Transmembrane</keyword>
<feature type="region of interest" description="Disordered" evidence="1">
    <location>
        <begin position="342"/>
        <end position="398"/>
    </location>
</feature>
<dbReference type="EMBL" id="BAABAS010000012">
    <property type="protein sequence ID" value="GAA4235093.1"/>
    <property type="molecule type" value="Genomic_DNA"/>
</dbReference>
<gene>
    <name evidence="3" type="ORF">GCM10022254_41580</name>
</gene>
<keyword evidence="2" id="KW-0472">Membrane</keyword>
<keyword evidence="2" id="KW-1133">Transmembrane helix</keyword>
<sequence length="398" mass="42018">MNGGGPLEFFTEHRTLISQVLVGLGVLVLLIVIANRLARRVGGWYFVRRRVRREIRLTVAAFAAPVRRWLRYRRQVWLLSRLLGDPAVWGAGEEAIRSVDAATPEDCRPYAAVVGADLVGVLIAGRDVPRPTEPWIADDTDPRTWWSVREIWQETAAAPPPRGRAVLLTSVGLERDRAVFLDLAEGPPVTALYGDERARRAVLQAMAAQLDRRLRPGAVVVAEGVHAHHSGPPAEQAMRDAANWQDACGAPAFAVCAGPLAEPVPPDGPSVLVAGRARGRARLLSVRRDGSVAVHGSPLRPTATALPIAVARSVRTIPPLRLPMPAPDHAPRTVPVRDAAPLGQSAAASSPSPSPSPSSASPPASAPAPAAAAPVSPSGQPRSSASTGASPAAPSDYR</sequence>
<feature type="transmembrane region" description="Helical" evidence="2">
    <location>
        <begin position="16"/>
        <end position="34"/>
    </location>
</feature>
<dbReference type="RefSeq" id="WP_344899079.1">
    <property type="nucleotide sequence ID" value="NZ_BAABAS010000012.1"/>
</dbReference>
<organism evidence="3 4">
    <name type="scientific">Actinomadura meridiana</name>
    <dbReference type="NCBI Taxonomy" id="559626"/>
    <lineage>
        <taxon>Bacteria</taxon>
        <taxon>Bacillati</taxon>
        <taxon>Actinomycetota</taxon>
        <taxon>Actinomycetes</taxon>
        <taxon>Streptosporangiales</taxon>
        <taxon>Thermomonosporaceae</taxon>
        <taxon>Actinomadura</taxon>
    </lineage>
</organism>
<keyword evidence="4" id="KW-1185">Reference proteome</keyword>
<evidence type="ECO:0000313" key="4">
    <source>
        <dbReference type="Proteomes" id="UP001501710"/>
    </source>
</evidence>
<dbReference type="Proteomes" id="UP001501710">
    <property type="component" value="Unassembled WGS sequence"/>
</dbReference>